<gene>
    <name evidence="4" type="ORF">ELS20_04965</name>
</gene>
<feature type="domain" description="Protein-glutamine gamma-glutamyltransferase-like C-terminal" evidence="3">
    <location>
        <begin position="667"/>
        <end position="733"/>
    </location>
</feature>
<dbReference type="RefSeq" id="WP_050038090.1">
    <property type="nucleotide sequence ID" value="NZ_JAFKAA010000002.1"/>
</dbReference>
<dbReference type="EMBL" id="RZIG01000002">
    <property type="protein sequence ID" value="RYJ09438.1"/>
    <property type="molecule type" value="Genomic_DNA"/>
</dbReference>
<dbReference type="AlphaFoldDB" id="A0A482SZU1"/>
<proteinExistence type="predicted"/>
<feature type="transmembrane region" description="Helical" evidence="2">
    <location>
        <begin position="451"/>
        <end position="472"/>
    </location>
</feature>
<dbReference type="GeneID" id="25157268"/>
<evidence type="ECO:0000259" key="3">
    <source>
        <dbReference type="Pfam" id="PF13559"/>
    </source>
</evidence>
<protein>
    <submittedName>
        <fullName evidence="4">DUF4129 domain-containing protein</fullName>
    </submittedName>
</protein>
<dbReference type="InterPro" id="IPR025403">
    <property type="entry name" value="TgpA-like_C"/>
</dbReference>
<feature type="region of interest" description="Disordered" evidence="1">
    <location>
        <begin position="42"/>
        <end position="125"/>
    </location>
</feature>
<evidence type="ECO:0000256" key="1">
    <source>
        <dbReference type="SAM" id="MobiDB-lite"/>
    </source>
</evidence>
<feature type="compositionally biased region" description="Basic and acidic residues" evidence="1">
    <location>
        <begin position="713"/>
        <end position="728"/>
    </location>
</feature>
<feature type="transmembrane region" description="Helical" evidence="2">
    <location>
        <begin position="613"/>
        <end position="632"/>
    </location>
</feature>
<sequence>MGTASETGHGGVDWRQLALVSLCLVGLIVAAFLAPPPITESGISSGGGDGSHGTEPVTQTPADTREQRRDGGGGGSVTDTQTPAGTREHRRDGGGSGGVTGGTEPIPIPGDTAPPTADGCGVLVESEPKAGHPLTVLVYQDLEPAAATRVWFNDRYAGRTDQNGQVTAQVPYQRELNVTVESPGTEPCQFYRRPYEESDTETASLLVEGDVLSLGGTTSVSNGDGDARSTLGAFGTVPGASGMVDSTAPRQQTAAGNDTGQYRVGGSVNVTLLGEPYPGSTVPLVATVDGVPVRNATVTRNGDIVGRTDTAGRYQLTVPDSDTAAVTVSRGEFEGSARVDVLNLHVRVVPAKALPVPGDRAAVNATINGDPVENATVTLGDQRRGKTGANGAVAVSLPANPSLPVTAATDRQTARTTLWGAYTGTIVVSSILLVATVVTVAIAAVMYSPKVARGVGILWTIFDSLFVIGVLWERDGLVVALAVVGVAALYHYRTAAFSGGQAVAYAAKNGGETAAGFVARVVQWTRRTALWLVGRIEATLNMGRRLAARLATWLSSLPLTLSGLWRRFQRWLRSAGYRAITVARAETTPRRIVTLGFSCVVVILSYVRWGTAGAVVAGAGVALGAVGVYIAGRVGDTDRPTTASSSGPSGSVTDSSGGGESALPSIRDLWRAFAKHVVPGRWRTRTPGEVSRAAIDSGLPRAPVEALTEAFRDVEYGGHSSDSRREQARSAYDALVGASDEQEDEG</sequence>
<organism evidence="4 5">
    <name type="scientific">Haloarcula hispanica</name>
    <dbReference type="NCBI Taxonomy" id="51589"/>
    <lineage>
        <taxon>Archaea</taxon>
        <taxon>Methanobacteriati</taxon>
        <taxon>Methanobacteriota</taxon>
        <taxon>Stenosarchaea group</taxon>
        <taxon>Halobacteria</taxon>
        <taxon>Halobacteriales</taxon>
        <taxon>Haloarculaceae</taxon>
        <taxon>Haloarcula</taxon>
    </lineage>
</organism>
<evidence type="ECO:0000313" key="5">
    <source>
        <dbReference type="Proteomes" id="UP000293535"/>
    </source>
</evidence>
<dbReference type="Pfam" id="PF13559">
    <property type="entry name" value="DUF4129"/>
    <property type="match status" value="1"/>
</dbReference>
<feature type="compositionally biased region" description="Low complexity" evidence="1">
    <location>
        <begin position="644"/>
        <end position="655"/>
    </location>
</feature>
<feature type="transmembrane region" description="Helical" evidence="2">
    <location>
        <begin position="421"/>
        <end position="445"/>
    </location>
</feature>
<keyword evidence="2" id="KW-0812">Transmembrane</keyword>
<keyword evidence="2" id="KW-1133">Transmembrane helix</keyword>
<reference evidence="4 5" key="1">
    <citation type="submission" date="2018-12" db="EMBL/GenBank/DDBJ databases">
        <title>Draft genome sequence of Haloarcula hispinica strain 18.1, an halophilic archaeon isolated from Chott El Jerid of Southern Tunisia.</title>
        <authorList>
            <person name="Najjari A."/>
            <person name="Ben Dhia O."/>
            <person name="Ferjani R."/>
            <person name="Mahjoubi M."/>
            <person name="Sghaier H."/>
            <person name="Elshahed M."/>
            <person name="Ouzari H.I."/>
            <person name="Cherid A."/>
            <person name="Youssef N."/>
        </authorList>
    </citation>
    <scope>NUCLEOTIDE SEQUENCE [LARGE SCALE GENOMIC DNA]</scope>
    <source>
        <strain evidence="4 5">18.1</strain>
    </source>
</reference>
<feature type="transmembrane region" description="Helical" evidence="2">
    <location>
        <begin position="14"/>
        <end position="34"/>
    </location>
</feature>
<keyword evidence="2" id="KW-0472">Membrane</keyword>
<feature type="region of interest" description="Disordered" evidence="1">
    <location>
        <begin position="713"/>
        <end position="746"/>
    </location>
</feature>
<feature type="transmembrane region" description="Helical" evidence="2">
    <location>
        <begin position="589"/>
        <end position="607"/>
    </location>
</feature>
<dbReference type="Proteomes" id="UP000293535">
    <property type="component" value="Unassembled WGS sequence"/>
</dbReference>
<name>A0A482SZU1_HALHI</name>
<accession>A0A482SZU1</accession>
<evidence type="ECO:0000256" key="2">
    <source>
        <dbReference type="SAM" id="Phobius"/>
    </source>
</evidence>
<comment type="caution">
    <text evidence="4">The sequence shown here is derived from an EMBL/GenBank/DDBJ whole genome shotgun (WGS) entry which is preliminary data.</text>
</comment>
<feature type="region of interest" description="Disordered" evidence="1">
    <location>
        <begin position="637"/>
        <end position="662"/>
    </location>
</feature>
<evidence type="ECO:0000313" key="4">
    <source>
        <dbReference type="EMBL" id="RYJ09438.1"/>
    </source>
</evidence>
<feature type="transmembrane region" description="Helical" evidence="2">
    <location>
        <begin position="477"/>
        <end position="493"/>
    </location>
</feature>